<reference evidence="4" key="1">
    <citation type="submission" date="2011-07" db="EMBL/GenBank/DDBJ databases">
        <authorList>
            <consortium name="Caenorhabditis brenneri Sequencing and Analysis Consortium"/>
            <person name="Wilson R.K."/>
        </authorList>
    </citation>
    <scope>NUCLEOTIDE SEQUENCE [LARGE SCALE GENOMIC DNA]</scope>
    <source>
        <strain evidence="4">PB2801</strain>
    </source>
</reference>
<dbReference type="InParanoid" id="G0NQA0"/>
<sequence length="237" mass="25975">MKISLGILILVFALVHLGNTFMVGGELDTSAFIKGLNGLRLKMSQEGKISNMNELSWDDNLVTKADKLECDNGNDDGPTFNVMALPTENDMEKFSGLSEEEAKMKMIEGFIVPVHSKVGCTKHRCGREDRFFCAFSPKFDMSKKLSKKGRPGTECASGSNKDGLCKPGPSESAEAIETPEHMSSGPEVDRKMISGGPEDDRRPNEMKANFDSVSSPSNPKLEVLTLVFSLVMIHFAF</sequence>
<feature type="signal peptide" evidence="2">
    <location>
        <begin position="1"/>
        <end position="20"/>
    </location>
</feature>
<dbReference type="EMBL" id="GL379923">
    <property type="protein sequence ID" value="EGT35533.1"/>
    <property type="molecule type" value="Genomic_DNA"/>
</dbReference>
<evidence type="ECO:0000313" key="4">
    <source>
        <dbReference type="Proteomes" id="UP000008068"/>
    </source>
</evidence>
<feature type="chain" id="PRO_5003406223" evidence="2">
    <location>
        <begin position="21"/>
        <end position="237"/>
    </location>
</feature>
<accession>G0NQA0</accession>
<proteinExistence type="predicted"/>
<dbReference type="Proteomes" id="UP000008068">
    <property type="component" value="Unassembled WGS sequence"/>
</dbReference>
<evidence type="ECO:0000313" key="3">
    <source>
        <dbReference type="EMBL" id="EGT35533.1"/>
    </source>
</evidence>
<evidence type="ECO:0000256" key="2">
    <source>
        <dbReference type="SAM" id="SignalP"/>
    </source>
</evidence>
<dbReference type="HOGENOM" id="CLU_086463_0_0_1"/>
<feature type="compositionally biased region" description="Basic and acidic residues" evidence="1">
    <location>
        <begin position="187"/>
        <end position="205"/>
    </location>
</feature>
<feature type="region of interest" description="Disordered" evidence="1">
    <location>
        <begin position="144"/>
        <end position="217"/>
    </location>
</feature>
<name>G0NQA0_CAEBE</name>
<gene>
    <name evidence="3" type="ORF">CAEBREN_18880</name>
</gene>
<dbReference type="InterPro" id="IPR035940">
    <property type="entry name" value="CAP_sf"/>
</dbReference>
<keyword evidence="2" id="KW-0732">Signal</keyword>
<dbReference type="Gene3D" id="3.40.33.10">
    <property type="entry name" value="CAP"/>
    <property type="match status" value="1"/>
</dbReference>
<protein>
    <submittedName>
        <fullName evidence="3">Uncharacterized protein</fullName>
    </submittedName>
</protein>
<organism evidence="4">
    <name type="scientific">Caenorhabditis brenneri</name>
    <name type="common">Nematode worm</name>
    <dbReference type="NCBI Taxonomy" id="135651"/>
    <lineage>
        <taxon>Eukaryota</taxon>
        <taxon>Metazoa</taxon>
        <taxon>Ecdysozoa</taxon>
        <taxon>Nematoda</taxon>
        <taxon>Chromadorea</taxon>
        <taxon>Rhabditida</taxon>
        <taxon>Rhabditina</taxon>
        <taxon>Rhabditomorpha</taxon>
        <taxon>Rhabditoidea</taxon>
        <taxon>Rhabditidae</taxon>
        <taxon>Peloderinae</taxon>
        <taxon>Caenorhabditis</taxon>
    </lineage>
</organism>
<dbReference type="AlphaFoldDB" id="G0NQA0"/>
<evidence type="ECO:0000256" key="1">
    <source>
        <dbReference type="SAM" id="MobiDB-lite"/>
    </source>
</evidence>
<keyword evidence="4" id="KW-1185">Reference proteome</keyword>